<name>A0A923L9H0_9BACI</name>
<proteinExistence type="inferred from homology"/>
<dbReference type="InterPro" id="IPR020084">
    <property type="entry name" value="NUDIX_hydrolase_CS"/>
</dbReference>
<accession>A0A923L9H0</accession>
<protein>
    <submittedName>
        <fullName evidence="5">NUDIX hydrolase</fullName>
    </submittedName>
</protein>
<dbReference type="InterPro" id="IPR000086">
    <property type="entry name" value="NUDIX_hydrolase_dom"/>
</dbReference>
<evidence type="ECO:0000313" key="5">
    <source>
        <dbReference type="EMBL" id="MBC5638759.1"/>
    </source>
</evidence>
<dbReference type="Proteomes" id="UP000637359">
    <property type="component" value="Unassembled WGS sequence"/>
</dbReference>
<organism evidence="5 6">
    <name type="scientific">Ornithinibacillus hominis</name>
    <dbReference type="NCBI Taxonomy" id="2763055"/>
    <lineage>
        <taxon>Bacteria</taxon>
        <taxon>Bacillati</taxon>
        <taxon>Bacillota</taxon>
        <taxon>Bacilli</taxon>
        <taxon>Bacillales</taxon>
        <taxon>Bacillaceae</taxon>
        <taxon>Ornithinibacillus</taxon>
    </lineage>
</organism>
<evidence type="ECO:0000259" key="4">
    <source>
        <dbReference type="PROSITE" id="PS51462"/>
    </source>
</evidence>
<reference evidence="5" key="1">
    <citation type="submission" date="2020-08" db="EMBL/GenBank/DDBJ databases">
        <title>Genome public.</title>
        <authorList>
            <person name="Liu C."/>
            <person name="Sun Q."/>
        </authorList>
    </citation>
    <scope>NUCLEOTIDE SEQUENCE</scope>
    <source>
        <strain evidence="5">BX22</strain>
    </source>
</reference>
<dbReference type="SUPFAM" id="SSF55811">
    <property type="entry name" value="Nudix"/>
    <property type="match status" value="1"/>
</dbReference>
<dbReference type="PANTHER" id="PTHR43736:SF1">
    <property type="entry name" value="DIHYDRONEOPTERIN TRIPHOSPHATE DIPHOSPHATASE"/>
    <property type="match status" value="1"/>
</dbReference>
<keyword evidence="6" id="KW-1185">Reference proteome</keyword>
<dbReference type="PROSITE" id="PS00893">
    <property type="entry name" value="NUDIX_BOX"/>
    <property type="match status" value="1"/>
</dbReference>
<dbReference type="PANTHER" id="PTHR43736">
    <property type="entry name" value="ADP-RIBOSE PYROPHOSPHATASE"/>
    <property type="match status" value="1"/>
</dbReference>
<dbReference type="Gene3D" id="3.90.79.10">
    <property type="entry name" value="Nucleoside Triphosphate Pyrophosphohydrolase"/>
    <property type="match status" value="1"/>
</dbReference>
<evidence type="ECO:0000256" key="2">
    <source>
        <dbReference type="ARBA" id="ARBA00022801"/>
    </source>
</evidence>
<sequence>MQRIDVVYALICNKDKEQIVMVNNAGQGWSLPGGAVENGETLEQAVIREVEEETGLTVKVGSVVAINEAFFKEENHHVLFITFKADVIGGECEIKYTDEILEVRWVDYNTANTLMPYHPNGVESLITSSSIYTYQS</sequence>
<keyword evidence="2 3" id="KW-0378">Hydrolase</keyword>
<dbReference type="PROSITE" id="PS51462">
    <property type="entry name" value="NUDIX"/>
    <property type="match status" value="1"/>
</dbReference>
<gene>
    <name evidence="5" type="ORF">H8S33_18475</name>
</gene>
<dbReference type="AlphaFoldDB" id="A0A923L9H0"/>
<dbReference type="CDD" id="cd02883">
    <property type="entry name" value="NUDIX_Hydrolase"/>
    <property type="match status" value="1"/>
</dbReference>
<feature type="domain" description="Nudix hydrolase" evidence="4">
    <location>
        <begin position="2"/>
        <end position="128"/>
    </location>
</feature>
<comment type="caution">
    <text evidence="5">The sequence shown here is derived from an EMBL/GenBank/DDBJ whole genome shotgun (WGS) entry which is preliminary data.</text>
</comment>
<evidence type="ECO:0000256" key="3">
    <source>
        <dbReference type="RuleBase" id="RU003476"/>
    </source>
</evidence>
<dbReference type="RefSeq" id="WP_186871451.1">
    <property type="nucleotide sequence ID" value="NZ_JACOOL010000020.1"/>
</dbReference>
<dbReference type="EMBL" id="JACOOL010000020">
    <property type="protein sequence ID" value="MBC5638759.1"/>
    <property type="molecule type" value="Genomic_DNA"/>
</dbReference>
<dbReference type="PRINTS" id="PR00502">
    <property type="entry name" value="NUDIXFAMILY"/>
</dbReference>
<dbReference type="InterPro" id="IPR020476">
    <property type="entry name" value="Nudix_hydrolase"/>
</dbReference>
<dbReference type="Pfam" id="PF00293">
    <property type="entry name" value="NUDIX"/>
    <property type="match status" value="1"/>
</dbReference>
<dbReference type="GO" id="GO:0016787">
    <property type="term" value="F:hydrolase activity"/>
    <property type="evidence" value="ECO:0007669"/>
    <property type="project" value="UniProtKB-KW"/>
</dbReference>
<dbReference type="InterPro" id="IPR015797">
    <property type="entry name" value="NUDIX_hydrolase-like_dom_sf"/>
</dbReference>
<evidence type="ECO:0000256" key="1">
    <source>
        <dbReference type="ARBA" id="ARBA00005582"/>
    </source>
</evidence>
<comment type="similarity">
    <text evidence="1 3">Belongs to the Nudix hydrolase family.</text>
</comment>
<evidence type="ECO:0000313" key="6">
    <source>
        <dbReference type="Proteomes" id="UP000637359"/>
    </source>
</evidence>